<evidence type="ECO:0000313" key="2">
    <source>
        <dbReference type="Proteomes" id="UP000236291"/>
    </source>
</evidence>
<dbReference type="AlphaFoldDB" id="A0A2K3MLW5"/>
<sequence length="45" mass="5359">MSSSSVSEKKFTAVEIEEEYDTFRDDIYMWQQTFDKSKSNEDNVI</sequence>
<evidence type="ECO:0000313" key="1">
    <source>
        <dbReference type="EMBL" id="PNX91778.1"/>
    </source>
</evidence>
<organism evidence="1 2">
    <name type="scientific">Trifolium pratense</name>
    <name type="common">Red clover</name>
    <dbReference type="NCBI Taxonomy" id="57577"/>
    <lineage>
        <taxon>Eukaryota</taxon>
        <taxon>Viridiplantae</taxon>
        <taxon>Streptophyta</taxon>
        <taxon>Embryophyta</taxon>
        <taxon>Tracheophyta</taxon>
        <taxon>Spermatophyta</taxon>
        <taxon>Magnoliopsida</taxon>
        <taxon>eudicotyledons</taxon>
        <taxon>Gunneridae</taxon>
        <taxon>Pentapetalae</taxon>
        <taxon>rosids</taxon>
        <taxon>fabids</taxon>
        <taxon>Fabales</taxon>
        <taxon>Fabaceae</taxon>
        <taxon>Papilionoideae</taxon>
        <taxon>50 kb inversion clade</taxon>
        <taxon>NPAAA clade</taxon>
        <taxon>Hologalegina</taxon>
        <taxon>IRL clade</taxon>
        <taxon>Trifolieae</taxon>
        <taxon>Trifolium</taxon>
    </lineage>
</organism>
<proteinExistence type="predicted"/>
<feature type="non-terminal residue" evidence="1">
    <location>
        <position position="45"/>
    </location>
</feature>
<reference evidence="1 2" key="1">
    <citation type="journal article" date="2014" name="Am. J. Bot.">
        <title>Genome assembly and annotation for red clover (Trifolium pratense; Fabaceae).</title>
        <authorList>
            <person name="Istvanek J."/>
            <person name="Jaros M."/>
            <person name="Krenek A."/>
            <person name="Repkova J."/>
        </authorList>
    </citation>
    <scope>NUCLEOTIDE SEQUENCE [LARGE SCALE GENOMIC DNA]</scope>
    <source>
        <strain evidence="2">cv. Tatra</strain>
        <tissue evidence="1">Young leaves</tissue>
    </source>
</reference>
<gene>
    <name evidence="1" type="ORF">L195_g047912</name>
</gene>
<reference evidence="1 2" key="2">
    <citation type="journal article" date="2017" name="Front. Plant Sci.">
        <title>Gene Classification and Mining of Molecular Markers Useful in Red Clover (Trifolium pratense) Breeding.</title>
        <authorList>
            <person name="Istvanek J."/>
            <person name="Dluhosova J."/>
            <person name="Dluhos P."/>
            <person name="Patkova L."/>
            <person name="Nedelnik J."/>
            <person name="Repkova J."/>
        </authorList>
    </citation>
    <scope>NUCLEOTIDE SEQUENCE [LARGE SCALE GENOMIC DNA]</scope>
    <source>
        <strain evidence="2">cv. Tatra</strain>
        <tissue evidence="1">Young leaves</tissue>
    </source>
</reference>
<name>A0A2K3MLW5_TRIPR</name>
<comment type="caution">
    <text evidence="1">The sequence shown here is derived from an EMBL/GenBank/DDBJ whole genome shotgun (WGS) entry which is preliminary data.</text>
</comment>
<dbReference type="EMBL" id="ASHM01067414">
    <property type="protein sequence ID" value="PNX91778.1"/>
    <property type="molecule type" value="Genomic_DNA"/>
</dbReference>
<protein>
    <submittedName>
        <fullName evidence="1">Uncharacterized protein</fullName>
    </submittedName>
</protein>
<dbReference type="Proteomes" id="UP000236291">
    <property type="component" value="Unassembled WGS sequence"/>
</dbReference>
<accession>A0A2K3MLW5</accession>